<accession>A0ABN6RDG0</accession>
<geneLocation type="plasmid" evidence="5 6">
    <name>SNP1</name>
</geneLocation>
<organism evidence="5 6">
    <name type="scientific">Streptomyces nigrescens</name>
    <dbReference type="NCBI Taxonomy" id="1920"/>
    <lineage>
        <taxon>Bacteria</taxon>
        <taxon>Bacillati</taxon>
        <taxon>Actinomycetota</taxon>
        <taxon>Actinomycetes</taxon>
        <taxon>Kitasatosporales</taxon>
        <taxon>Streptomycetaceae</taxon>
        <taxon>Streptomyces</taxon>
    </lineage>
</organism>
<dbReference type="SMART" id="SM00559">
    <property type="entry name" value="Ku78"/>
    <property type="match status" value="1"/>
</dbReference>
<evidence type="ECO:0000313" key="6">
    <source>
        <dbReference type="Proteomes" id="UP001059597"/>
    </source>
</evidence>
<gene>
    <name evidence="5" type="ORF">HEK616_84080</name>
</gene>
<dbReference type="PANTHER" id="PTHR41251:SF1">
    <property type="entry name" value="NON-HOMOLOGOUS END JOINING PROTEIN KU"/>
    <property type="match status" value="1"/>
</dbReference>
<feature type="compositionally biased region" description="Polar residues" evidence="3">
    <location>
        <begin position="279"/>
        <end position="291"/>
    </location>
</feature>
<dbReference type="InterPro" id="IPR016194">
    <property type="entry name" value="SPOC-like_C_dom_sf"/>
</dbReference>
<evidence type="ECO:0000256" key="1">
    <source>
        <dbReference type="ARBA" id="ARBA00023125"/>
    </source>
</evidence>
<evidence type="ECO:0000259" key="4">
    <source>
        <dbReference type="SMART" id="SM00559"/>
    </source>
</evidence>
<keyword evidence="2" id="KW-0233">DNA recombination</keyword>
<dbReference type="Proteomes" id="UP001059597">
    <property type="component" value="Plasmid SNP1"/>
</dbReference>
<dbReference type="PIRSF" id="PIRSF006493">
    <property type="entry name" value="Prok_Ku"/>
    <property type="match status" value="1"/>
</dbReference>
<evidence type="ECO:0000256" key="2">
    <source>
        <dbReference type="ARBA" id="ARBA00023172"/>
    </source>
</evidence>
<protein>
    <recommendedName>
        <fullName evidence="4">Ku domain-containing protein</fullName>
    </recommendedName>
</protein>
<proteinExistence type="predicted"/>
<sequence length="297" mass="31960">MPSPTVKIFLSFGLVTIPVAVYSAFDPTARVAFVRIHTKDTGRVRNQPVCSREGVEVPLAEIGRGYPTDRGVVPLTDRDLEALPIPTAKTLTILAFVAGEDIDPLLFGRGHYLAADGPQAVKPYVLLRDAMERHRRVGLGKVALYGRETLAMVRPLGAAMAMQELLWPHQIRSMTGVLPHRQVSISAKELAAAEELMDSYGPLQKEDVQDRFRAELEELAAAKLAEREPHFAGEAEPAPSGPVADLMGALQASVARARAARGEDEEAPAPLMPPKPQKQHTGGQAAEQSEASGGDGQ</sequence>
<keyword evidence="1" id="KW-0238">DNA-binding</keyword>
<dbReference type="InterPro" id="IPR009187">
    <property type="entry name" value="Prok_Ku"/>
</dbReference>
<dbReference type="SUPFAM" id="SSF100939">
    <property type="entry name" value="SPOC domain-like"/>
    <property type="match status" value="1"/>
</dbReference>
<evidence type="ECO:0000256" key="3">
    <source>
        <dbReference type="SAM" id="MobiDB-lite"/>
    </source>
</evidence>
<keyword evidence="5" id="KW-0614">Plasmid</keyword>
<feature type="domain" description="Ku" evidence="4">
    <location>
        <begin position="54"/>
        <end position="182"/>
    </location>
</feature>
<dbReference type="PANTHER" id="PTHR41251">
    <property type="entry name" value="NON-HOMOLOGOUS END JOINING PROTEIN KU"/>
    <property type="match status" value="1"/>
</dbReference>
<dbReference type="InterPro" id="IPR006164">
    <property type="entry name" value="DNA_bd_Ku70/Ku80"/>
</dbReference>
<dbReference type="Pfam" id="PF02735">
    <property type="entry name" value="Ku"/>
    <property type="match status" value="1"/>
</dbReference>
<dbReference type="Gene3D" id="2.40.290.10">
    <property type="match status" value="1"/>
</dbReference>
<keyword evidence="6" id="KW-1185">Reference proteome</keyword>
<dbReference type="EMBL" id="AP026074">
    <property type="protein sequence ID" value="BDM74921.1"/>
    <property type="molecule type" value="Genomic_DNA"/>
</dbReference>
<name>A0ABN6RDG0_STRNI</name>
<feature type="region of interest" description="Disordered" evidence="3">
    <location>
        <begin position="252"/>
        <end position="297"/>
    </location>
</feature>
<reference evidence="5" key="1">
    <citation type="submission" date="2022-06" db="EMBL/GenBank/DDBJ databases">
        <title>Complete genome sequence of Streptomyces nigrescens HEK616.</title>
        <authorList>
            <person name="Asamizu S."/>
            <person name="Onaka H."/>
        </authorList>
    </citation>
    <scope>NUCLEOTIDE SEQUENCE</scope>
    <source>
        <strain evidence="5">HEK616</strain>
        <plasmid evidence="5">SNP1</plasmid>
    </source>
</reference>
<evidence type="ECO:0000313" key="5">
    <source>
        <dbReference type="EMBL" id="BDM74921.1"/>
    </source>
</evidence>